<sequence length="265" mass="28557">MGTYEDETIGFWLNKPVSEIVAACASLHAWRRQALAESEMNLVFGARLGLSSRLKGRGIEVGAGARPFPVPDHLQVAYGDIRDEPALAAYFGVDAVSGGDTFIDAQTFAGIPASSADFIISAHVIEHLLDPIGAILAAARVLKRGGQMILVAPERTKTFDQLRPDTTLDHLIADALDGGAGTRLDAYREHVRFVHPFLTGEAIPDKDVDAHAERLLSAGMDIHVHAWGLDALTELVEHCCRITTLSVECALSVGNENAFVLRKRG</sequence>
<dbReference type="SUPFAM" id="SSF53335">
    <property type="entry name" value="S-adenosyl-L-methionine-dependent methyltransferases"/>
    <property type="match status" value="1"/>
</dbReference>
<gene>
    <name evidence="1" type="ORF">HNP47_002994</name>
</gene>
<evidence type="ECO:0000313" key="2">
    <source>
        <dbReference type="Proteomes" id="UP000556201"/>
    </source>
</evidence>
<dbReference type="RefSeq" id="WP_184280152.1">
    <property type="nucleotide sequence ID" value="NZ_JACHLJ010000004.1"/>
</dbReference>
<dbReference type="EMBL" id="JACHLJ010000004">
    <property type="protein sequence ID" value="MBB5772974.1"/>
    <property type="molecule type" value="Genomic_DNA"/>
</dbReference>
<dbReference type="Proteomes" id="UP000556201">
    <property type="component" value="Unassembled WGS sequence"/>
</dbReference>
<protein>
    <submittedName>
        <fullName evidence="1">SAM-dependent methyltransferase</fullName>
    </submittedName>
</protein>
<evidence type="ECO:0000313" key="1">
    <source>
        <dbReference type="EMBL" id="MBB5772974.1"/>
    </source>
</evidence>
<reference evidence="1 2" key="1">
    <citation type="submission" date="2020-08" db="EMBL/GenBank/DDBJ databases">
        <title>Functional genomics of gut bacteria from endangered species of beetles.</title>
        <authorList>
            <person name="Carlos-Shanley C."/>
        </authorList>
    </citation>
    <scope>NUCLEOTIDE SEQUENCE [LARGE SCALE GENOMIC DNA]</scope>
    <source>
        <strain evidence="1 2">S00192</strain>
    </source>
</reference>
<organism evidence="1 2">
    <name type="scientific">Brevundimonas vesicularis</name>
    <name type="common">Pseudomonas vesicularis</name>
    <dbReference type="NCBI Taxonomy" id="41276"/>
    <lineage>
        <taxon>Bacteria</taxon>
        <taxon>Pseudomonadati</taxon>
        <taxon>Pseudomonadota</taxon>
        <taxon>Alphaproteobacteria</taxon>
        <taxon>Caulobacterales</taxon>
        <taxon>Caulobacteraceae</taxon>
        <taxon>Brevundimonas</taxon>
    </lineage>
</organism>
<dbReference type="InterPro" id="IPR029063">
    <property type="entry name" value="SAM-dependent_MTases_sf"/>
</dbReference>
<dbReference type="GO" id="GO:0008168">
    <property type="term" value="F:methyltransferase activity"/>
    <property type="evidence" value="ECO:0007669"/>
    <property type="project" value="UniProtKB-KW"/>
</dbReference>
<comment type="caution">
    <text evidence="1">The sequence shown here is derived from an EMBL/GenBank/DDBJ whole genome shotgun (WGS) entry which is preliminary data.</text>
</comment>
<proteinExistence type="predicted"/>
<name>A0A7W9FWV0_BREVE</name>
<keyword evidence="1" id="KW-0489">Methyltransferase</keyword>
<dbReference type="Pfam" id="PF13489">
    <property type="entry name" value="Methyltransf_23"/>
    <property type="match status" value="1"/>
</dbReference>
<accession>A0A7W9FWV0</accession>
<dbReference type="AlphaFoldDB" id="A0A7W9FWV0"/>
<keyword evidence="1" id="KW-0808">Transferase</keyword>
<dbReference type="GO" id="GO:0032259">
    <property type="term" value="P:methylation"/>
    <property type="evidence" value="ECO:0007669"/>
    <property type="project" value="UniProtKB-KW"/>
</dbReference>
<dbReference type="Gene3D" id="3.40.50.150">
    <property type="entry name" value="Vaccinia Virus protein VP39"/>
    <property type="match status" value="1"/>
</dbReference>